<sequence>MVTVIHINGNSRDNSVHHEKVSIESEDEGFSEQNSLSHSLTIKGPTGSVRGYRHCVRQSITSYYNIITKQDAIKVRNYEKEEVNTCVLYTTSMGVIRATYENCRKLK</sequence>
<dbReference type="OrthoDB" id="423313at2759"/>
<evidence type="ECO:0000313" key="2">
    <source>
        <dbReference type="Proteomes" id="UP000285301"/>
    </source>
</evidence>
<comment type="caution">
    <text evidence="1">The sequence shown here is derived from an EMBL/GenBank/DDBJ whole genome shotgun (WGS) entry which is preliminary data.</text>
</comment>
<dbReference type="EMBL" id="NCKU01000141">
    <property type="protein sequence ID" value="RWS16963.1"/>
    <property type="molecule type" value="Genomic_DNA"/>
</dbReference>
<accession>A0A443RNX3</accession>
<organism evidence="1 2">
    <name type="scientific">Dinothrombium tinctorium</name>
    <dbReference type="NCBI Taxonomy" id="1965070"/>
    <lineage>
        <taxon>Eukaryota</taxon>
        <taxon>Metazoa</taxon>
        <taxon>Ecdysozoa</taxon>
        <taxon>Arthropoda</taxon>
        <taxon>Chelicerata</taxon>
        <taxon>Arachnida</taxon>
        <taxon>Acari</taxon>
        <taxon>Acariformes</taxon>
        <taxon>Trombidiformes</taxon>
        <taxon>Prostigmata</taxon>
        <taxon>Anystina</taxon>
        <taxon>Parasitengona</taxon>
        <taxon>Trombidioidea</taxon>
        <taxon>Trombidiidae</taxon>
        <taxon>Dinothrombium</taxon>
    </lineage>
</organism>
<name>A0A443RNX3_9ACAR</name>
<keyword evidence="2" id="KW-1185">Reference proteome</keyword>
<dbReference type="STRING" id="1965070.A0A443RNX3"/>
<evidence type="ECO:0000313" key="1">
    <source>
        <dbReference type="EMBL" id="RWS16963.1"/>
    </source>
</evidence>
<protein>
    <submittedName>
        <fullName evidence="1">Uncharacterized protein</fullName>
    </submittedName>
</protein>
<gene>
    <name evidence="1" type="ORF">B4U79_06787</name>
</gene>
<reference evidence="1 2" key="1">
    <citation type="journal article" date="2018" name="Gigascience">
        <title>Genomes of trombidid mites reveal novel predicted allergens and laterally-transferred genes associated with secondary metabolism.</title>
        <authorList>
            <person name="Dong X."/>
            <person name="Chaisiri K."/>
            <person name="Xia D."/>
            <person name="Armstrong S.D."/>
            <person name="Fang Y."/>
            <person name="Donnelly M.J."/>
            <person name="Kadowaki T."/>
            <person name="McGarry J.W."/>
            <person name="Darby A.C."/>
            <person name="Makepeace B.L."/>
        </authorList>
    </citation>
    <scope>NUCLEOTIDE SEQUENCE [LARGE SCALE GENOMIC DNA]</scope>
    <source>
        <strain evidence="1">UoL-WK</strain>
    </source>
</reference>
<proteinExistence type="predicted"/>
<dbReference type="Proteomes" id="UP000285301">
    <property type="component" value="Unassembled WGS sequence"/>
</dbReference>
<dbReference type="AlphaFoldDB" id="A0A443RNX3"/>